<dbReference type="GO" id="GO:0016620">
    <property type="term" value="F:oxidoreductase activity, acting on the aldehyde or oxo group of donors, NAD or NADP as acceptor"/>
    <property type="evidence" value="ECO:0007669"/>
    <property type="project" value="InterPro"/>
</dbReference>
<evidence type="ECO:0000256" key="3">
    <source>
        <dbReference type="ARBA" id="ARBA00022741"/>
    </source>
</evidence>
<evidence type="ECO:0000256" key="2">
    <source>
        <dbReference type="ARBA" id="ARBA00022553"/>
    </source>
</evidence>
<reference evidence="6 7" key="1">
    <citation type="submission" date="2020-07" db="EMBL/GenBank/DDBJ databases">
        <title>Genomic Encyclopedia of Type Strains, Phase IV (KMG-IV): sequencing the most valuable type-strain genomes for metagenomic binning, comparative biology and taxonomic classification.</title>
        <authorList>
            <person name="Goeker M."/>
        </authorList>
    </citation>
    <scope>NUCLEOTIDE SEQUENCE [LARGE SCALE GENOMIC DNA]</scope>
    <source>
        <strain evidence="6 7">DSM 29043</strain>
    </source>
</reference>
<dbReference type="InterPro" id="IPR042099">
    <property type="entry name" value="ANL_N_sf"/>
</dbReference>
<comment type="caution">
    <text evidence="6">The sequence shown here is derived from an EMBL/GenBank/DDBJ whole genome shotgun (WGS) entry which is preliminary data.</text>
</comment>
<dbReference type="PROSITE" id="PS50075">
    <property type="entry name" value="CARRIER"/>
    <property type="match status" value="1"/>
</dbReference>
<dbReference type="InterPro" id="IPR010080">
    <property type="entry name" value="Thioester_reductase-like_dom"/>
</dbReference>
<dbReference type="Proteomes" id="UP000522081">
    <property type="component" value="Unassembled WGS sequence"/>
</dbReference>
<dbReference type="AlphaFoldDB" id="A0A7Y9XV54"/>
<keyword evidence="2" id="KW-0597">Phosphoprotein</keyword>
<sequence length="1182" mass="131754">MAAEFNQEHLVELAKARMQWMMENDPEIRARTPRPEVTEAIKSPGLSYRQIIETVLQGYAERPALGSRRYEIETDRSGRAVRRYTSEFDTITYAELERRILGIASLWQHDGNHGAKPGDMIAFIAFTGAQMATVDLACNWAQTVSVPLQANLPAPDMRDILSDIEPRVLAASIDNLELSANYALDQETIHSLIVLDADERIDEDREAIAAAKKKLADAGGRVSLILFEDAVELGHRQAFEPLPETGSDHVSMIMYTSGSTGKPKGAIIHDRISSQFWNETIPAYVPCVQVAYAPMNHFMGRNMVHSTLAQGGTAYFTLRSDMSTLFEDFRIARPTSILFIPRVCELVYQHYQSEVQRRIARGEDEAEADAAVRAEMKKNHLGDRLCGGGVGSSPTAPEVRRFIAECFEMPFIEGYGQTEAGAAAITFANRLTDYMDTEYRLVDVPELGYFTTDKPYPRGELYVKTCKLFKGYYKRPDITAKVFSEDGFLKTGDIMEQRGPDHLVWVDRRGNVIKLSQAEFVAVGPLETTYLGNSSLIEQAFVYGSAYRSYLLSVVVPDLDVARAMLGIDEPTDEQLREIVLSEFKKVARKAELKNFEIPRDVLIEREPFSYENGLLSSARKPLRPNIQRKYVDRLEAMYEEMDRQQQAELARLREGAEGTIAQRVAGAFKANLGLAAIAEDNPRSYGDLGGDSLGAVGLSLLLEEMFEVSVPVSAILHPAASVQWLSDLVERMQSGDAIQMRDVHPTEGILEASDLKLHMFLDEDELTAASEAKPPASQVKNVLLTGANGFLGRFLCLEWLEHAAKHDGTVFCLARGKSQPEARRRLEAAFDKGDPDLLARFRELAADHLDVLCGDLAEPNLGLDADTYAMLAREADQIVHPAALVNHRLSYENLFAPNVVGTARLIALALKTRQKRFDYVSTVGVPALLPSLTSAPEGTDVRDVPEPVGLSDNYANGYAASKWAGEVLLREANAVFGLPVNVFRPNMIMPHRRYAGQYNETDMITRLLFSLVKTGLAPRSFYELDADGRRQRTHYDGQPVDFLAAVMREVSEKPYEGFHTYNMVNDHDDGYSLDSFADWVESAGYPVDRVEDHGDWHSRFEAKLRNLAEEERQHSSINILGHFAQPHAASESALNSSVYAQTVKSLEVGPDIPQLDEAYIHKYLADMQVRGFIEAPEPAMT</sequence>
<dbReference type="NCBIfam" id="TIGR01746">
    <property type="entry name" value="Thioester-redct"/>
    <property type="match status" value="1"/>
</dbReference>
<dbReference type="InterPro" id="IPR013120">
    <property type="entry name" value="FAR_NAD-bd"/>
</dbReference>
<evidence type="ECO:0000313" key="6">
    <source>
        <dbReference type="EMBL" id="NYH93960.1"/>
    </source>
</evidence>
<evidence type="ECO:0000256" key="4">
    <source>
        <dbReference type="ARBA" id="ARBA00022840"/>
    </source>
</evidence>
<dbReference type="InterPro" id="IPR009081">
    <property type="entry name" value="PP-bd_ACP"/>
</dbReference>
<dbReference type="PANTHER" id="PTHR43272:SF33">
    <property type="entry name" value="AMP-BINDING DOMAIN-CONTAINING PROTEIN-RELATED"/>
    <property type="match status" value="1"/>
</dbReference>
<dbReference type="SUPFAM" id="SSF47336">
    <property type="entry name" value="ACP-like"/>
    <property type="match status" value="1"/>
</dbReference>
<dbReference type="InterPro" id="IPR036736">
    <property type="entry name" value="ACP-like_sf"/>
</dbReference>
<dbReference type="GO" id="GO:0004467">
    <property type="term" value="F:long-chain fatty acid-CoA ligase activity"/>
    <property type="evidence" value="ECO:0007669"/>
    <property type="project" value="TreeGrafter"/>
</dbReference>
<organism evidence="6 7">
    <name type="scientific">Novosphingobium marinum</name>
    <dbReference type="NCBI Taxonomy" id="1514948"/>
    <lineage>
        <taxon>Bacteria</taxon>
        <taxon>Pseudomonadati</taxon>
        <taxon>Pseudomonadota</taxon>
        <taxon>Alphaproteobacteria</taxon>
        <taxon>Sphingomonadales</taxon>
        <taxon>Sphingomonadaceae</taxon>
        <taxon>Novosphingobium</taxon>
    </lineage>
</organism>
<dbReference type="GO" id="GO:0005524">
    <property type="term" value="F:ATP binding"/>
    <property type="evidence" value="ECO:0007669"/>
    <property type="project" value="UniProtKB-KW"/>
</dbReference>
<dbReference type="Pfam" id="PF07993">
    <property type="entry name" value="NAD_binding_4"/>
    <property type="match status" value="1"/>
</dbReference>
<dbReference type="GO" id="GO:0016020">
    <property type="term" value="C:membrane"/>
    <property type="evidence" value="ECO:0007669"/>
    <property type="project" value="TreeGrafter"/>
</dbReference>
<proteinExistence type="predicted"/>
<dbReference type="Pfam" id="PF00550">
    <property type="entry name" value="PP-binding"/>
    <property type="match status" value="1"/>
</dbReference>
<dbReference type="EMBL" id="JACBZF010000001">
    <property type="protein sequence ID" value="NYH93960.1"/>
    <property type="molecule type" value="Genomic_DNA"/>
</dbReference>
<keyword evidence="7" id="KW-1185">Reference proteome</keyword>
<dbReference type="PANTHER" id="PTHR43272">
    <property type="entry name" value="LONG-CHAIN-FATTY-ACID--COA LIGASE"/>
    <property type="match status" value="1"/>
</dbReference>
<keyword evidence="4" id="KW-0067">ATP-binding</keyword>
<keyword evidence="1" id="KW-0596">Phosphopantetheine</keyword>
<evidence type="ECO:0000313" key="7">
    <source>
        <dbReference type="Proteomes" id="UP000522081"/>
    </source>
</evidence>
<dbReference type="NCBIfam" id="NF041592">
    <property type="entry name" value="carboxyl_red"/>
    <property type="match status" value="1"/>
</dbReference>
<dbReference type="InterPro" id="IPR020845">
    <property type="entry name" value="AMP-binding_CS"/>
</dbReference>
<gene>
    <name evidence="6" type="ORF">FHS75_000265</name>
</gene>
<accession>A0A7Y9XV54</accession>
<protein>
    <submittedName>
        <fullName evidence="6">Fatty acid CoA ligase FadD9</fullName>
    </submittedName>
</protein>
<dbReference type="PROSITE" id="PS00455">
    <property type="entry name" value="AMP_BINDING"/>
    <property type="match status" value="1"/>
</dbReference>
<dbReference type="InterPro" id="IPR046407">
    <property type="entry name" value="CAR"/>
</dbReference>
<keyword evidence="3" id="KW-0547">Nucleotide-binding</keyword>
<evidence type="ECO:0000259" key="5">
    <source>
        <dbReference type="PROSITE" id="PS50075"/>
    </source>
</evidence>
<dbReference type="RefSeq" id="WP_179405919.1">
    <property type="nucleotide sequence ID" value="NZ_BMGF01000001.1"/>
</dbReference>
<dbReference type="SUPFAM" id="SSF51735">
    <property type="entry name" value="NAD(P)-binding Rossmann-fold domains"/>
    <property type="match status" value="1"/>
</dbReference>
<evidence type="ECO:0000256" key="1">
    <source>
        <dbReference type="ARBA" id="ARBA00022450"/>
    </source>
</evidence>
<name>A0A7Y9XV54_9SPHN</name>
<dbReference type="CDD" id="cd05235">
    <property type="entry name" value="SDR_e1"/>
    <property type="match status" value="1"/>
</dbReference>
<dbReference type="Gene3D" id="3.40.50.12780">
    <property type="entry name" value="N-terminal domain of ligase-like"/>
    <property type="match status" value="1"/>
</dbReference>
<dbReference type="GO" id="GO:0031177">
    <property type="term" value="F:phosphopantetheine binding"/>
    <property type="evidence" value="ECO:0007669"/>
    <property type="project" value="InterPro"/>
</dbReference>
<dbReference type="SUPFAM" id="SSF56801">
    <property type="entry name" value="Acetyl-CoA synthetase-like"/>
    <property type="match status" value="1"/>
</dbReference>
<dbReference type="GO" id="GO:0050661">
    <property type="term" value="F:NADP binding"/>
    <property type="evidence" value="ECO:0007669"/>
    <property type="project" value="InterPro"/>
</dbReference>
<dbReference type="Gene3D" id="3.40.50.720">
    <property type="entry name" value="NAD(P)-binding Rossmann-like Domain"/>
    <property type="match status" value="1"/>
</dbReference>
<feature type="domain" description="Carrier" evidence="5">
    <location>
        <begin position="652"/>
        <end position="734"/>
    </location>
</feature>
<dbReference type="InterPro" id="IPR000873">
    <property type="entry name" value="AMP-dep_synth/lig_dom"/>
</dbReference>
<dbReference type="Pfam" id="PF00501">
    <property type="entry name" value="AMP-binding"/>
    <property type="match status" value="1"/>
</dbReference>
<dbReference type="InterPro" id="IPR036291">
    <property type="entry name" value="NAD(P)-bd_dom_sf"/>
</dbReference>
<keyword evidence="6" id="KW-0436">Ligase</keyword>